<evidence type="ECO:0000313" key="2">
    <source>
        <dbReference type="Proteomes" id="UP000701801"/>
    </source>
</evidence>
<dbReference type="Proteomes" id="UP000701801">
    <property type="component" value="Unassembled WGS sequence"/>
</dbReference>
<dbReference type="EMBL" id="CAJVRM010000184">
    <property type="protein sequence ID" value="CAG8976613.1"/>
    <property type="molecule type" value="Genomic_DNA"/>
</dbReference>
<comment type="caution">
    <text evidence="1">The sequence shown here is derived from an EMBL/GenBank/DDBJ whole genome shotgun (WGS) entry which is preliminary data.</text>
</comment>
<keyword evidence="2" id="KW-1185">Reference proteome</keyword>
<proteinExistence type="predicted"/>
<name>A0A9N9LLX7_9HELO</name>
<protein>
    <submittedName>
        <fullName evidence="1">Uncharacterized protein</fullName>
    </submittedName>
</protein>
<dbReference type="OrthoDB" id="2129069at2759"/>
<evidence type="ECO:0000313" key="1">
    <source>
        <dbReference type="EMBL" id="CAG8976613.1"/>
    </source>
</evidence>
<dbReference type="AlphaFoldDB" id="A0A9N9LLX7"/>
<reference evidence="1" key="1">
    <citation type="submission" date="2021-07" db="EMBL/GenBank/DDBJ databases">
        <authorList>
            <person name="Durling M."/>
        </authorList>
    </citation>
    <scope>NUCLEOTIDE SEQUENCE</scope>
</reference>
<sequence>MFSTALRKRHEWNTVPATLLSEKGPQWSENDLETCDIKLPLPRSRQEDAPQFYRFLLLSAVDVQPPAQAMARIERLFHQTGGHHVGIIFLLQEKTRGNGMTAYLNLQASLVGAFDINIIPLHSVSSMSVTIGKFWQQLAASPRSQSTATANPAVVLLPYCSLNPPIQEHLRNIITENVHRTGDLSELATTKEGREALRELLPETGTDAGDIIGFWEQEFML</sequence>
<accession>A0A9N9LLX7</accession>
<organism evidence="1 2">
    <name type="scientific">Hymenoscyphus albidus</name>
    <dbReference type="NCBI Taxonomy" id="595503"/>
    <lineage>
        <taxon>Eukaryota</taxon>
        <taxon>Fungi</taxon>
        <taxon>Dikarya</taxon>
        <taxon>Ascomycota</taxon>
        <taxon>Pezizomycotina</taxon>
        <taxon>Leotiomycetes</taxon>
        <taxon>Helotiales</taxon>
        <taxon>Helotiaceae</taxon>
        <taxon>Hymenoscyphus</taxon>
    </lineage>
</organism>
<gene>
    <name evidence="1" type="ORF">HYALB_00002128</name>
</gene>